<comment type="similarity">
    <text evidence="1">Belongs to the Skp family.</text>
</comment>
<organism evidence="3 4">
    <name type="scientific">Bradymonas sediminis</name>
    <dbReference type="NCBI Taxonomy" id="1548548"/>
    <lineage>
        <taxon>Bacteria</taxon>
        <taxon>Deltaproteobacteria</taxon>
        <taxon>Bradymonadales</taxon>
        <taxon>Bradymonadaceae</taxon>
        <taxon>Bradymonas</taxon>
    </lineage>
</organism>
<dbReference type="InterPro" id="IPR005632">
    <property type="entry name" value="Chaperone_Skp"/>
</dbReference>
<gene>
    <name evidence="3" type="ORF">DN745_05530</name>
</gene>
<dbReference type="PANTHER" id="PTHR35089">
    <property type="entry name" value="CHAPERONE PROTEIN SKP"/>
    <property type="match status" value="1"/>
</dbReference>
<name>A0A2Z4FJF0_9DELT</name>
<dbReference type="RefSeq" id="WP_111332852.1">
    <property type="nucleotide sequence ID" value="NZ_CP030032.1"/>
</dbReference>
<evidence type="ECO:0000256" key="1">
    <source>
        <dbReference type="ARBA" id="ARBA00009091"/>
    </source>
</evidence>
<sequence>MFAQSKSNRSYLHYLLQMALGLVLVLGVTAMSAPAFAAGPKIGYVDLQRALSEVAEGKAAKKRLKKDFDAKQKKLTDKQNSVKKLKDSLEAGAAMMTDDAKRQKAMELQQKMAELQQLYMEMQRDLAQKEGEATQKIFKKMEKVLRGIATEKGYDLILEKSESSVLYAKDSMDLTNELIKRYDK</sequence>
<dbReference type="PANTHER" id="PTHR35089:SF1">
    <property type="entry name" value="CHAPERONE PROTEIN SKP"/>
    <property type="match status" value="1"/>
</dbReference>
<keyword evidence="2" id="KW-0732">Signal</keyword>
<dbReference type="KEGG" id="bsed:DN745_05530"/>
<dbReference type="Gene3D" id="3.30.910.20">
    <property type="entry name" value="Skp domain"/>
    <property type="match status" value="1"/>
</dbReference>
<dbReference type="Pfam" id="PF03938">
    <property type="entry name" value="OmpH"/>
    <property type="match status" value="1"/>
</dbReference>
<evidence type="ECO:0000256" key="2">
    <source>
        <dbReference type="ARBA" id="ARBA00022729"/>
    </source>
</evidence>
<dbReference type="AlphaFoldDB" id="A0A2Z4FJF0"/>
<dbReference type="GO" id="GO:0051082">
    <property type="term" value="F:unfolded protein binding"/>
    <property type="evidence" value="ECO:0007669"/>
    <property type="project" value="InterPro"/>
</dbReference>
<proteinExistence type="inferred from homology"/>
<dbReference type="GO" id="GO:0050821">
    <property type="term" value="P:protein stabilization"/>
    <property type="evidence" value="ECO:0007669"/>
    <property type="project" value="TreeGrafter"/>
</dbReference>
<evidence type="ECO:0000313" key="3">
    <source>
        <dbReference type="EMBL" id="AWV88826.1"/>
    </source>
</evidence>
<keyword evidence="4" id="KW-1185">Reference proteome</keyword>
<dbReference type="SUPFAM" id="SSF111384">
    <property type="entry name" value="OmpH-like"/>
    <property type="match status" value="1"/>
</dbReference>
<dbReference type="SMART" id="SM00935">
    <property type="entry name" value="OmpH"/>
    <property type="match status" value="1"/>
</dbReference>
<accession>A0A2Z4FJF0</accession>
<dbReference type="GO" id="GO:0005829">
    <property type="term" value="C:cytosol"/>
    <property type="evidence" value="ECO:0007669"/>
    <property type="project" value="TreeGrafter"/>
</dbReference>
<dbReference type="EMBL" id="CP030032">
    <property type="protein sequence ID" value="AWV88826.1"/>
    <property type="molecule type" value="Genomic_DNA"/>
</dbReference>
<evidence type="ECO:0000313" key="4">
    <source>
        <dbReference type="Proteomes" id="UP000249799"/>
    </source>
</evidence>
<dbReference type="InterPro" id="IPR024930">
    <property type="entry name" value="Skp_dom_sf"/>
</dbReference>
<dbReference type="OrthoDB" id="5524239at2"/>
<protein>
    <submittedName>
        <fullName evidence="3">OmpH family outer membrane protein</fullName>
    </submittedName>
</protein>
<dbReference type="Proteomes" id="UP000249799">
    <property type="component" value="Chromosome"/>
</dbReference>
<reference evidence="3 4" key="1">
    <citation type="submission" date="2018-06" db="EMBL/GenBank/DDBJ databases">
        <title>Lujinxingia sediminis gen. nov. sp. nov., a new facultative anaerobic member of the class Deltaproteobacteria, and proposal of Lujinxingaceae fam. nov.</title>
        <authorList>
            <person name="Guo L.-Y."/>
            <person name="Li C.-M."/>
            <person name="Wang S."/>
            <person name="Du Z.-J."/>
        </authorList>
    </citation>
    <scope>NUCLEOTIDE SEQUENCE [LARGE SCALE GENOMIC DNA]</scope>
    <source>
        <strain evidence="3 4">FA350</strain>
    </source>
</reference>